<dbReference type="OrthoDB" id="3180848at2759"/>
<reference evidence="3" key="2">
    <citation type="submission" date="2015-01" db="EMBL/GenBank/DDBJ databases">
        <title>Evolutionary Origins and Diversification of the Mycorrhizal Mutualists.</title>
        <authorList>
            <consortium name="DOE Joint Genome Institute"/>
            <consortium name="Mycorrhizal Genomics Consortium"/>
            <person name="Kohler A."/>
            <person name="Kuo A."/>
            <person name="Nagy L.G."/>
            <person name="Floudas D."/>
            <person name="Copeland A."/>
            <person name="Barry K.W."/>
            <person name="Cichocki N."/>
            <person name="Veneault-Fourrey C."/>
            <person name="LaButti K."/>
            <person name="Lindquist E.A."/>
            <person name="Lipzen A."/>
            <person name="Lundell T."/>
            <person name="Morin E."/>
            <person name="Murat C."/>
            <person name="Riley R."/>
            <person name="Ohm R."/>
            <person name="Sun H."/>
            <person name="Tunlid A."/>
            <person name="Henrissat B."/>
            <person name="Grigoriev I.V."/>
            <person name="Hibbett D.S."/>
            <person name="Martin F."/>
        </authorList>
    </citation>
    <scope>NUCLEOTIDE SEQUENCE [LARGE SCALE GENOMIC DNA]</scope>
    <source>
        <strain evidence="3">MAFF 305830</strain>
    </source>
</reference>
<gene>
    <name evidence="2" type="ORF">M408DRAFT_30480</name>
</gene>
<sequence>MSSATLRAALVALLAVATVVKSDQDIYVDDALSNGWQNWGWNTVINWAATDLAVGTSSISAVSDAYAAVSLKSPETIAAIVLPEYGGRLPIFCHPDFGYQRRHQPHCVYDRHRRL</sequence>
<evidence type="ECO:0000313" key="3">
    <source>
        <dbReference type="Proteomes" id="UP000054097"/>
    </source>
</evidence>
<evidence type="ECO:0008006" key="4">
    <source>
        <dbReference type="Google" id="ProtNLM"/>
    </source>
</evidence>
<keyword evidence="1" id="KW-0732">Signal</keyword>
<proteinExistence type="predicted"/>
<organism evidence="2 3">
    <name type="scientific">Serendipita vermifera MAFF 305830</name>
    <dbReference type="NCBI Taxonomy" id="933852"/>
    <lineage>
        <taxon>Eukaryota</taxon>
        <taxon>Fungi</taxon>
        <taxon>Dikarya</taxon>
        <taxon>Basidiomycota</taxon>
        <taxon>Agaricomycotina</taxon>
        <taxon>Agaricomycetes</taxon>
        <taxon>Sebacinales</taxon>
        <taxon>Serendipitaceae</taxon>
        <taxon>Serendipita</taxon>
    </lineage>
</organism>
<dbReference type="AlphaFoldDB" id="A0A0C2W1A9"/>
<reference evidence="2 3" key="1">
    <citation type="submission" date="2014-04" db="EMBL/GenBank/DDBJ databases">
        <authorList>
            <consortium name="DOE Joint Genome Institute"/>
            <person name="Kuo A."/>
            <person name="Zuccaro A."/>
            <person name="Kohler A."/>
            <person name="Nagy L.G."/>
            <person name="Floudas D."/>
            <person name="Copeland A."/>
            <person name="Barry K.W."/>
            <person name="Cichocki N."/>
            <person name="Veneault-Fourrey C."/>
            <person name="LaButti K."/>
            <person name="Lindquist E.A."/>
            <person name="Lipzen A."/>
            <person name="Lundell T."/>
            <person name="Morin E."/>
            <person name="Murat C."/>
            <person name="Sun H."/>
            <person name="Tunlid A."/>
            <person name="Henrissat B."/>
            <person name="Grigoriev I.V."/>
            <person name="Hibbett D.S."/>
            <person name="Martin F."/>
            <person name="Nordberg H.P."/>
            <person name="Cantor M.N."/>
            <person name="Hua S.X."/>
        </authorList>
    </citation>
    <scope>NUCLEOTIDE SEQUENCE [LARGE SCALE GENOMIC DNA]</scope>
    <source>
        <strain evidence="2 3">MAFF 305830</strain>
    </source>
</reference>
<name>A0A0C2W1A9_SERVB</name>
<dbReference type="EMBL" id="KN824449">
    <property type="protein sequence ID" value="KIM20293.1"/>
    <property type="molecule type" value="Genomic_DNA"/>
</dbReference>
<feature type="chain" id="PRO_5002173345" description="Glycoside hydrolase family 16 protein" evidence="1">
    <location>
        <begin position="23"/>
        <end position="115"/>
    </location>
</feature>
<protein>
    <recommendedName>
        <fullName evidence="4">Glycoside hydrolase family 16 protein</fullName>
    </recommendedName>
</protein>
<dbReference type="HOGENOM" id="CLU_2110480_0_0_1"/>
<evidence type="ECO:0000256" key="1">
    <source>
        <dbReference type="SAM" id="SignalP"/>
    </source>
</evidence>
<accession>A0A0C2W1A9</accession>
<feature type="signal peptide" evidence="1">
    <location>
        <begin position="1"/>
        <end position="22"/>
    </location>
</feature>
<dbReference type="Proteomes" id="UP000054097">
    <property type="component" value="Unassembled WGS sequence"/>
</dbReference>
<dbReference type="Gene3D" id="2.60.120.430">
    <property type="entry name" value="Galactose-binding lectin"/>
    <property type="match status" value="1"/>
</dbReference>
<keyword evidence="3" id="KW-1185">Reference proteome</keyword>
<evidence type="ECO:0000313" key="2">
    <source>
        <dbReference type="EMBL" id="KIM20293.1"/>
    </source>
</evidence>